<dbReference type="RefSeq" id="WP_048633283.1">
    <property type="nucleotide sequence ID" value="NZ_CVQQ01000010.1"/>
</dbReference>
<keyword evidence="16" id="KW-1185">Reference proteome</keyword>
<reference evidence="15 16" key="1">
    <citation type="submission" date="2018-12" db="EMBL/GenBank/DDBJ databases">
        <authorList>
            <consortium name="Pathogen Informatics"/>
        </authorList>
    </citation>
    <scope>NUCLEOTIDE SEQUENCE [LARGE SCALE GENOMIC DNA]</scope>
    <source>
        <strain evidence="15 16">NCTC10437</strain>
    </source>
</reference>
<dbReference type="Proteomes" id="UP000279306">
    <property type="component" value="Chromosome"/>
</dbReference>
<dbReference type="InterPro" id="IPR006411">
    <property type="entry name" value="Fruct_bisP_bact"/>
</dbReference>
<evidence type="ECO:0000256" key="1">
    <source>
        <dbReference type="ARBA" id="ARBA00000441"/>
    </source>
</evidence>
<comment type="function">
    <text evidence="2 14">Catalyzes the aldol condensation of dihydroxyacetone phosphate (DHAP or glycerone-phosphate) with glyceraldehyde 3-phosphate (G3P) to form fructose 1,6-bisphosphate (FBP) in gluconeogenesis and the reverse reaction in glycolysis.</text>
</comment>
<keyword evidence="8 13" id="KW-0862">Zinc</keyword>
<keyword evidence="9 14" id="KW-0324">Glycolysis</keyword>
<comment type="similarity">
    <text evidence="4 14">Belongs to the class II fructose-bisphosphate aldolase family.</text>
</comment>
<feature type="binding site" evidence="12">
    <location>
        <position position="213"/>
    </location>
    <ligand>
        <name>dihydroxyacetone phosphate</name>
        <dbReference type="ChEBI" id="CHEBI:57642"/>
    </ligand>
</feature>
<dbReference type="Pfam" id="PF01116">
    <property type="entry name" value="F_bP_aldolase"/>
    <property type="match status" value="1"/>
</dbReference>
<protein>
    <recommendedName>
        <fullName evidence="6 14">Fructose-bisphosphate aldolase</fullName>
        <shortName evidence="14">FBP aldolase</shortName>
        <ecNumber evidence="5 14">4.1.2.13</ecNumber>
    </recommendedName>
</protein>
<comment type="cofactor">
    <cofactor evidence="13 14">
        <name>Zn(2+)</name>
        <dbReference type="ChEBI" id="CHEBI:29105"/>
    </cofactor>
    <text evidence="13 14">Binds 2 Zn(2+) ions per subunit. One is catalytic and the other provides a structural contribution.</text>
</comment>
<keyword evidence="7 13" id="KW-0479">Metal-binding</keyword>
<dbReference type="NCBIfam" id="TIGR01520">
    <property type="entry name" value="FruBisAldo_II_A"/>
    <property type="match status" value="1"/>
</dbReference>
<evidence type="ECO:0000256" key="13">
    <source>
        <dbReference type="PIRSR" id="PIRSR001359-3"/>
    </source>
</evidence>
<dbReference type="GO" id="GO:0008270">
    <property type="term" value="F:zinc ion binding"/>
    <property type="evidence" value="ECO:0007669"/>
    <property type="project" value="UniProtKB-UniRule"/>
</dbReference>
<accession>A0A448IFX7</accession>
<evidence type="ECO:0000256" key="8">
    <source>
        <dbReference type="ARBA" id="ARBA00022833"/>
    </source>
</evidence>
<feature type="binding site" evidence="12">
    <location>
        <begin position="274"/>
        <end position="277"/>
    </location>
    <ligand>
        <name>dihydroxyacetone phosphate</name>
        <dbReference type="ChEBI" id="CHEBI:57642"/>
    </ligand>
</feature>
<dbReference type="InterPro" id="IPR013785">
    <property type="entry name" value="Aldolase_TIM"/>
</dbReference>
<comment type="pathway">
    <text evidence="3 14">Carbohydrate degradation; glycolysis; D-glyceraldehyde 3-phosphate and glycerone phosphate from D-glucose: step 4/4.</text>
</comment>
<dbReference type="GO" id="GO:0004332">
    <property type="term" value="F:fructose-bisphosphate aldolase activity"/>
    <property type="evidence" value="ECO:0007669"/>
    <property type="project" value="UniProtKB-EC"/>
</dbReference>
<evidence type="ECO:0000256" key="5">
    <source>
        <dbReference type="ARBA" id="ARBA00013068"/>
    </source>
</evidence>
<comment type="catalytic activity">
    <reaction evidence="1 14">
        <text>beta-D-fructose 1,6-bisphosphate = D-glyceraldehyde 3-phosphate + dihydroxyacetone phosphate</text>
        <dbReference type="Rhea" id="RHEA:14729"/>
        <dbReference type="ChEBI" id="CHEBI:32966"/>
        <dbReference type="ChEBI" id="CHEBI:57642"/>
        <dbReference type="ChEBI" id="CHEBI:59776"/>
        <dbReference type="EC" id="4.1.2.13"/>
    </reaction>
</comment>
<evidence type="ECO:0000256" key="10">
    <source>
        <dbReference type="ARBA" id="ARBA00023239"/>
    </source>
</evidence>
<dbReference type="PIRSF" id="PIRSF001359">
    <property type="entry name" value="F_bP_aldolase_II"/>
    <property type="match status" value="1"/>
</dbReference>
<dbReference type="InterPro" id="IPR000771">
    <property type="entry name" value="FBA_II"/>
</dbReference>
<dbReference type="Gene3D" id="3.20.20.70">
    <property type="entry name" value="Aldolase class I"/>
    <property type="match status" value="1"/>
</dbReference>
<dbReference type="STRING" id="1791.GCA_001049355_03399"/>
<evidence type="ECO:0000256" key="2">
    <source>
        <dbReference type="ARBA" id="ARBA00002181"/>
    </source>
</evidence>
<evidence type="ECO:0000313" key="15">
    <source>
        <dbReference type="EMBL" id="VEG51396.1"/>
    </source>
</evidence>
<evidence type="ECO:0000256" key="3">
    <source>
        <dbReference type="ARBA" id="ARBA00004714"/>
    </source>
</evidence>
<feature type="binding site" evidence="13">
    <location>
        <position position="252"/>
    </location>
    <ligand>
        <name>Zn(2+)</name>
        <dbReference type="ChEBI" id="CHEBI:29105"/>
        <label>1</label>
        <note>catalytic</note>
    </ligand>
</feature>
<dbReference type="AlphaFoldDB" id="A0A448IFX7"/>
<gene>
    <name evidence="15" type="primary">fba_1</name>
    <name evidence="15" type="ORF">NCTC10437_00504</name>
</gene>
<evidence type="ECO:0000313" key="16">
    <source>
        <dbReference type="Proteomes" id="UP000279306"/>
    </source>
</evidence>
<dbReference type="GO" id="GO:0006096">
    <property type="term" value="P:glycolytic process"/>
    <property type="evidence" value="ECO:0007669"/>
    <property type="project" value="UniProtKB-UniPathway"/>
</dbReference>
<evidence type="ECO:0000256" key="14">
    <source>
        <dbReference type="RuleBase" id="RU366023"/>
    </source>
</evidence>
<proteinExistence type="inferred from homology"/>
<dbReference type="NCBIfam" id="TIGR00167">
    <property type="entry name" value="cbbA"/>
    <property type="match status" value="1"/>
</dbReference>
<evidence type="ECO:0000256" key="7">
    <source>
        <dbReference type="ARBA" id="ARBA00022723"/>
    </source>
</evidence>
<dbReference type="EC" id="4.1.2.13" evidence="5 14"/>
<dbReference type="UniPathway" id="UPA00109">
    <property type="reaction ID" value="UER00183"/>
</dbReference>
<feature type="active site" description="Proton donor" evidence="11">
    <location>
        <position position="95"/>
    </location>
</feature>
<dbReference type="GO" id="GO:0005829">
    <property type="term" value="C:cytosol"/>
    <property type="evidence" value="ECO:0007669"/>
    <property type="project" value="TreeGrafter"/>
</dbReference>
<sequence>MPIATPEVYAEMLGRAKEHSFAFPAINCVGSESVNAAIKGFADAGSDGIIQFSTGGAEFASGLGVKEMVTGAVALAEFAHIVAAKYDITVALHTDHCPKDKLDTYVRPLLAISAERVAKGQNPLFQSHMWDGSAVPIDENLSIAQELLKQAAAAKIILEIEIGVVGGEEDGVEAEINDKLYTTPEDFEKTIDALGTGEHGKYLLAATFGNVHGVYKPGNVKLKPEVLAEGQRVAVAKLGLPEGSKPFDFVFHGGSGSLKSEIEDSLKYGVVKMNVDTDTQYAFTRPIVGHMFSNYDGVLKVDGEVGNKKVYDPRSYFKKAEAGMSERVVEACNDLHSAGRSVTAG</sequence>
<evidence type="ECO:0000256" key="12">
    <source>
        <dbReference type="PIRSR" id="PIRSR001359-2"/>
    </source>
</evidence>
<evidence type="ECO:0000256" key="4">
    <source>
        <dbReference type="ARBA" id="ARBA00005812"/>
    </source>
</evidence>
<evidence type="ECO:0000256" key="9">
    <source>
        <dbReference type="ARBA" id="ARBA00023152"/>
    </source>
</evidence>
<dbReference type="OrthoDB" id="9803995at2"/>
<dbReference type="PROSITE" id="PS00806">
    <property type="entry name" value="ALDOLASE_CLASS_II_2"/>
    <property type="match status" value="1"/>
</dbReference>
<organism evidence="15 16">
    <name type="scientific">Mycolicibacterium aurum</name>
    <name type="common">Mycobacterium aurum</name>
    <dbReference type="NCBI Taxonomy" id="1791"/>
    <lineage>
        <taxon>Bacteria</taxon>
        <taxon>Bacillati</taxon>
        <taxon>Actinomycetota</taxon>
        <taxon>Actinomycetes</taxon>
        <taxon>Mycobacteriales</taxon>
        <taxon>Mycobacteriaceae</taxon>
        <taxon>Mycolicibacterium</taxon>
    </lineage>
</organism>
<dbReference type="EMBL" id="LR134356">
    <property type="protein sequence ID" value="VEG51396.1"/>
    <property type="molecule type" value="Genomic_DNA"/>
</dbReference>
<dbReference type="SUPFAM" id="SSF51569">
    <property type="entry name" value="Aldolase"/>
    <property type="match status" value="1"/>
</dbReference>
<keyword evidence="10 14" id="KW-0456">Lyase</keyword>
<dbReference type="PANTHER" id="PTHR30559">
    <property type="entry name" value="FRUCTOSE-BISPHOSPHATE ALDOLASE CLASS 2"/>
    <property type="match status" value="1"/>
</dbReference>
<evidence type="ECO:0000256" key="11">
    <source>
        <dbReference type="PIRSR" id="PIRSR001359-1"/>
    </source>
</evidence>
<feature type="binding site" evidence="13">
    <location>
        <position position="131"/>
    </location>
    <ligand>
        <name>Zn(2+)</name>
        <dbReference type="ChEBI" id="CHEBI:29105"/>
        <label>2</label>
    </ligand>
</feature>
<feature type="binding site" evidence="13">
    <location>
        <position position="96"/>
    </location>
    <ligand>
        <name>Zn(2+)</name>
        <dbReference type="ChEBI" id="CHEBI:29105"/>
        <label>1</label>
        <note>catalytic</note>
    </ligand>
</feature>
<evidence type="ECO:0000256" key="6">
    <source>
        <dbReference type="ARBA" id="ARBA00013779"/>
    </source>
</evidence>
<name>A0A448IFX7_MYCAU</name>
<feature type="binding site" evidence="13">
    <location>
        <position position="161"/>
    </location>
    <ligand>
        <name>Zn(2+)</name>
        <dbReference type="ChEBI" id="CHEBI:29105"/>
        <label>2</label>
    </ligand>
</feature>
<dbReference type="PANTHER" id="PTHR30559:SF0">
    <property type="entry name" value="FRUCTOSE-BISPHOSPHATE ALDOLASE"/>
    <property type="match status" value="1"/>
</dbReference>
<dbReference type="PROSITE" id="PS00602">
    <property type="entry name" value="ALDOLASE_CLASS_II_1"/>
    <property type="match status" value="1"/>
</dbReference>
<dbReference type="NCBIfam" id="NF006628">
    <property type="entry name" value="PRK09197.1"/>
    <property type="match status" value="1"/>
</dbReference>
<dbReference type="KEGG" id="mauu:NCTC10437_00504"/>
<feature type="binding site" evidence="12">
    <location>
        <begin position="253"/>
        <end position="255"/>
    </location>
    <ligand>
        <name>dihydroxyacetone phosphate</name>
        <dbReference type="ChEBI" id="CHEBI:57642"/>
    </ligand>
</feature>
<feature type="binding site" evidence="13">
    <location>
        <position position="212"/>
    </location>
    <ligand>
        <name>Zn(2+)</name>
        <dbReference type="ChEBI" id="CHEBI:29105"/>
        <label>1</label>
        <note>catalytic</note>
    </ligand>
</feature>